<sequence length="295" mass="32828">MQSRLLQSFLVVAEKKSITEASNTLHVSQPALTKSIQKLEDDLGVKLFERLSVGVQLTKFGVILQRHAKIMDNEYRHAVSSIGELRDGRSRALRIGAGPVWLVSILPPVIAQFQREHPDVKISLIGGVIDTLLPALINGELDLICVSLDFPNRSEIIKEPLFDVCHVLIASPEHPLTKQPFAETESIHKYPWMVLKSDYIGTERISSFFATNGLKPPQIALETTSIYSLLEGLKGGDYIAHIPKQMLPLAQSMGLQEIKLKQVIWETAAGLVQRSSNRNSSQMNELISLIRNLPL</sequence>
<dbReference type="AlphaFoldDB" id="X7EC08"/>
<dbReference type="InterPro" id="IPR036388">
    <property type="entry name" value="WH-like_DNA-bd_sf"/>
</dbReference>
<dbReference type="SUPFAM" id="SSF53850">
    <property type="entry name" value="Periplasmic binding protein-like II"/>
    <property type="match status" value="1"/>
</dbReference>
<accession>X7EC08</accession>
<dbReference type="STRING" id="1122207.MUS1_00470"/>
<evidence type="ECO:0000313" key="6">
    <source>
        <dbReference type="EMBL" id="ETX12663.1"/>
    </source>
</evidence>
<evidence type="ECO:0000256" key="4">
    <source>
        <dbReference type="ARBA" id="ARBA00023163"/>
    </source>
</evidence>
<keyword evidence="3" id="KW-0238">DNA-binding</keyword>
<dbReference type="Gene3D" id="3.40.190.290">
    <property type="match status" value="1"/>
</dbReference>
<evidence type="ECO:0000256" key="2">
    <source>
        <dbReference type="ARBA" id="ARBA00023015"/>
    </source>
</evidence>
<dbReference type="Gene3D" id="1.10.10.10">
    <property type="entry name" value="Winged helix-like DNA-binding domain superfamily/Winged helix DNA-binding domain"/>
    <property type="match status" value="1"/>
</dbReference>
<dbReference type="GO" id="GO:0003700">
    <property type="term" value="F:DNA-binding transcription factor activity"/>
    <property type="evidence" value="ECO:0007669"/>
    <property type="project" value="InterPro"/>
</dbReference>
<keyword evidence="4" id="KW-0804">Transcription</keyword>
<evidence type="ECO:0000256" key="3">
    <source>
        <dbReference type="ARBA" id="ARBA00023125"/>
    </source>
</evidence>
<dbReference type="Pfam" id="PF03466">
    <property type="entry name" value="LysR_substrate"/>
    <property type="match status" value="1"/>
</dbReference>
<dbReference type="PROSITE" id="PS50931">
    <property type="entry name" value="HTH_LYSR"/>
    <property type="match status" value="1"/>
</dbReference>
<dbReference type="FunFam" id="1.10.10.10:FF:000001">
    <property type="entry name" value="LysR family transcriptional regulator"/>
    <property type="match status" value="1"/>
</dbReference>
<gene>
    <name evidence="6" type="ORF">MUS1_00470</name>
</gene>
<dbReference type="PANTHER" id="PTHR30419">
    <property type="entry name" value="HTH-TYPE TRANSCRIPTIONAL REGULATOR YBHD"/>
    <property type="match status" value="1"/>
</dbReference>
<dbReference type="GO" id="GO:0005829">
    <property type="term" value="C:cytosol"/>
    <property type="evidence" value="ECO:0007669"/>
    <property type="project" value="TreeGrafter"/>
</dbReference>
<dbReference type="RefSeq" id="WP_036157570.1">
    <property type="nucleotide sequence ID" value="NZ_JAMB01000001.1"/>
</dbReference>
<evidence type="ECO:0000313" key="7">
    <source>
        <dbReference type="Proteomes" id="UP000054058"/>
    </source>
</evidence>
<feature type="domain" description="HTH lysR-type" evidence="5">
    <location>
        <begin position="1"/>
        <end position="58"/>
    </location>
</feature>
<proteinExistence type="inferred from homology"/>
<dbReference type="OrthoDB" id="8524600at2"/>
<dbReference type="PANTHER" id="PTHR30419:SF8">
    <property type="entry name" value="NITROGEN ASSIMILATION TRANSCRIPTIONAL ACTIVATOR-RELATED"/>
    <property type="match status" value="1"/>
</dbReference>
<keyword evidence="7" id="KW-1185">Reference proteome</keyword>
<comment type="similarity">
    <text evidence="1">Belongs to the LysR transcriptional regulatory family.</text>
</comment>
<evidence type="ECO:0000256" key="1">
    <source>
        <dbReference type="ARBA" id="ARBA00009437"/>
    </source>
</evidence>
<dbReference type="InterPro" id="IPR050950">
    <property type="entry name" value="HTH-type_LysR_regulators"/>
</dbReference>
<evidence type="ECO:0000259" key="5">
    <source>
        <dbReference type="PROSITE" id="PS50931"/>
    </source>
</evidence>
<dbReference type="SUPFAM" id="SSF46785">
    <property type="entry name" value="Winged helix' DNA-binding domain"/>
    <property type="match status" value="1"/>
</dbReference>
<protein>
    <recommendedName>
        <fullName evidence="5">HTH lysR-type domain-containing protein</fullName>
    </recommendedName>
</protein>
<dbReference type="InterPro" id="IPR036390">
    <property type="entry name" value="WH_DNA-bd_sf"/>
</dbReference>
<dbReference type="Proteomes" id="UP000054058">
    <property type="component" value="Unassembled WGS sequence"/>
</dbReference>
<dbReference type="EMBL" id="JAMB01000001">
    <property type="protein sequence ID" value="ETX12663.1"/>
    <property type="molecule type" value="Genomic_DNA"/>
</dbReference>
<reference evidence="6 7" key="1">
    <citation type="submission" date="2014-01" db="EMBL/GenBank/DDBJ databases">
        <title>Marinomonas ushuaiensis DSM 15871 Genome Sequencing.</title>
        <authorList>
            <person name="Lai Q."/>
            <person name="Shao Z.S."/>
        </authorList>
    </citation>
    <scope>NUCLEOTIDE SEQUENCE [LARGE SCALE GENOMIC DNA]</scope>
    <source>
        <strain evidence="6 7">DSM 15871</strain>
    </source>
</reference>
<dbReference type="GO" id="GO:0003677">
    <property type="term" value="F:DNA binding"/>
    <property type="evidence" value="ECO:0007669"/>
    <property type="project" value="UniProtKB-KW"/>
</dbReference>
<comment type="caution">
    <text evidence="6">The sequence shown here is derived from an EMBL/GenBank/DDBJ whole genome shotgun (WGS) entry which is preliminary data.</text>
</comment>
<dbReference type="eggNOG" id="COG0583">
    <property type="taxonomic scope" value="Bacteria"/>
</dbReference>
<dbReference type="InterPro" id="IPR005119">
    <property type="entry name" value="LysR_subst-bd"/>
</dbReference>
<name>X7EC08_9GAMM</name>
<dbReference type="CDD" id="cd05466">
    <property type="entry name" value="PBP2_LTTR_substrate"/>
    <property type="match status" value="1"/>
</dbReference>
<dbReference type="PATRIC" id="fig|1122207.3.peg.99"/>
<dbReference type="Pfam" id="PF00126">
    <property type="entry name" value="HTH_1"/>
    <property type="match status" value="1"/>
</dbReference>
<keyword evidence="2" id="KW-0805">Transcription regulation</keyword>
<dbReference type="InterPro" id="IPR000847">
    <property type="entry name" value="LysR_HTH_N"/>
</dbReference>
<dbReference type="PRINTS" id="PR00039">
    <property type="entry name" value="HTHLYSR"/>
</dbReference>
<organism evidence="6 7">
    <name type="scientific">Marinomonas ushuaiensis DSM 15871</name>
    <dbReference type="NCBI Taxonomy" id="1122207"/>
    <lineage>
        <taxon>Bacteria</taxon>
        <taxon>Pseudomonadati</taxon>
        <taxon>Pseudomonadota</taxon>
        <taxon>Gammaproteobacteria</taxon>
        <taxon>Oceanospirillales</taxon>
        <taxon>Oceanospirillaceae</taxon>
        <taxon>Marinomonas</taxon>
    </lineage>
</organism>